<comment type="subunit">
    <text evidence="5 6">Homodimer.</text>
</comment>
<dbReference type="PANTHER" id="PTHR14084">
    <property type="entry name" value="KYNURENINASE"/>
    <property type="match status" value="1"/>
</dbReference>
<dbReference type="UniPathway" id="UPA00253">
    <property type="reaction ID" value="UER00329"/>
</dbReference>
<comment type="pathway">
    <text evidence="5 6">Cofactor biosynthesis; NAD(+) biosynthesis; quinolinate from L-kynurenine: step 2/3.</text>
</comment>
<evidence type="ECO:0000256" key="4">
    <source>
        <dbReference type="ARBA" id="ARBA00022898"/>
    </source>
</evidence>
<feature type="binding site" evidence="5">
    <location>
        <position position="165"/>
    </location>
    <ligand>
        <name>pyridoxal 5'-phosphate</name>
        <dbReference type="ChEBI" id="CHEBI:597326"/>
    </ligand>
</feature>
<dbReference type="GO" id="GO:0019441">
    <property type="term" value="P:L-tryptophan catabolic process to kynurenine"/>
    <property type="evidence" value="ECO:0000318"/>
    <property type="project" value="GO_Central"/>
</dbReference>
<keyword evidence="3 5" id="KW-0378">Hydrolase</keyword>
<reference evidence="8" key="2">
    <citation type="submission" date="2021-01" db="UniProtKB">
        <authorList>
            <consortium name="EnsemblMetazoa"/>
        </authorList>
    </citation>
    <scope>IDENTIFICATION</scope>
</reference>
<keyword evidence="2 5" id="KW-0662">Pyridine nucleotide biosynthesis</keyword>
<feature type="region of interest" description="Disordered" evidence="7">
    <location>
        <begin position="1"/>
        <end position="32"/>
    </location>
</feature>
<evidence type="ECO:0000313" key="9">
    <source>
        <dbReference type="Proteomes" id="UP000007110"/>
    </source>
</evidence>
<evidence type="ECO:0000256" key="6">
    <source>
        <dbReference type="PIRNR" id="PIRNR038800"/>
    </source>
</evidence>
<dbReference type="EnsemblMetazoa" id="XM_030973716">
    <property type="protein sequence ID" value="XP_030829576"/>
    <property type="gene ID" value="LOC754267"/>
</dbReference>
<comment type="caution">
    <text evidence="5">Lacks conserved residue(s) required for the propagation of feature annotation.</text>
</comment>
<proteinExistence type="inferred from homology"/>
<organism evidence="8 9">
    <name type="scientific">Strongylocentrotus purpuratus</name>
    <name type="common">Purple sea urchin</name>
    <dbReference type="NCBI Taxonomy" id="7668"/>
    <lineage>
        <taxon>Eukaryota</taxon>
        <taxon>Metazoa</taxon>
        <taxon>Echinodermata</taxon>
        <taxon>Eleutherozoa</taxon>
        <taxon>Echinozoa</taxon>
        <taxon>Echinoidea</taxon>
        <taxon>Euechinoidea</taxon>
        <taxon>Echinacea</taxon>
        <taxon>Camarodonta</taxon>
        <taxon>Echinidea</taxon>
        <taxon>Strongylocentrotidae</taxon>
        <taxon>Strongylocentrotus</taxon>
    </lineage>
</organism>
<comment type="pathway">
    <text evidence="5 6">Amino-acid degradation; L-kynurenine degradation; L-alanine and anthranilate from L-kynurenine: step 1/1.</text>
</comment>
<dbReference type="InterPro" id="IPR015421">
    <property type="entry name" value="PyrdxlP-dep_Trfase_major"/>
</dbReference>
<comment type="similarity">
    <text evidence="5 6">Belongs to the kynureninase family.</text>
</comment>
<dbReference type="GO" id="GO:0030170">
    <property type="term" value="F:pyridoxal phosphate binding"/>
    <property type="evidence" value="ECO:0007669"/>
    <property type="project" value="UniProtKB-UniRule"/>
</dbReference>
<feature type="binding site" evidence="5">
    <location>
        <position position="278"/>
    </location>
    <ligand>
        <name>pyridoxal 5'-phosphate</name>
        <dbReference type="ChEBI" id="CHEBI:597326"/>
    </ligand>
</feature>
<accession>A0A7M7N130</accession>
<sequence>MADKRVAESFSSKNAENGAAPPRKKLMKTDRQAGLTPMEELKEKADRFGLDLIGDSFAKKMDELDHLAPLRKEFILPKMNELPDVDLSLVDKDDECIYFCGNSLGLQPKGLKLYLDAELEKWGKVGVHGHFTGQIPWAFCDEVLAADMSNIIGCKEDELAIMNGLTVNLHLLLMSFYQPTKKRHKILIESKAFPSDHYAVESHIRLNGYDPATSLICVEPRKGEYDLRTEDVLSMIEKEGDSIAVILLGALQYYTGQLFNMPVITKAGHTKGCYVGFDLAHAVGNVELHLHDWEVDFAVFCTYKYLNSGAGSHGGAFLHSKLAQSMEPKLVGWWGHKFKSRFQMNNELELSPGIAGYRISNPSIFATCPLRASLDVFRMTSMAELRAKSMVLTGYLDYLLGHHFGKNSAHRKSKEFITILTPSNPEDRGAQLSLYFSIPIKRIHSEMTKRGIVCDERKPNVIRIAPAPLYCNYMDVWRFMDALQTIMDIAENQPDLDSELD</sequence>
<comment type="subcellular location">
    <subcellularLocation>
        <location evidence="5 6">Cytoplasm</location>
    </subcellularLocation>
</comment>
<feature type="binding site" evidence="5">
    <location>
        <position position="361"/>
    </location>
    <ligand>
        <name>pyridoxal 5'-phosphate</name>
        <dbReference type="ChEBI" id="CHEBI:597326"/>
    </ligand>
</feature>
<dbReference type="UniPathway" id="UPA00334">
    <property type="reaction ID" value="UER00455"/>
</dbReference>
<reference evidence="9" key="1">
    <citation type="submission" date="2015-02" db="EMBL/GenBank/DDBJ databases">
        <title>Genome sequencing for Strongylocentrotus purpuratus.</title>
        <authorList>
            <person name="Murali S."/>
            <person name="Liu Y."/>
            <person name="Vee V."/>
            <person name="English A."/>
            <person name="Wang M."/>
            <person name="Skinner E."/>
            <person name="Han Y."/>
            <person name="Muzny D.M."/>
            <person name="Worley K.C."/>
            <person name="Gibbs R.A."/>
        </authorList>
    </citation>
    <scope>NUCLEOTIDE SEQUENCE</scope>
</reference>
<dbReference type="Gene3D" id="3.40.640.10">
    <property type="entry name" value="Type I PLP-dependent aspartate aminotransferase-like (Major domain)"/>
    <property type="match status" value="1"/>
</dbReference>
<dbReference type="AlphaFoldDB" id="A0A7M7N130"/>
<evidence type="ECO:0000256" key="1">
    <source>
        <dbReference type="ARBA" id="ARBA00022490"/>
    </source>
</evidence>
<dbReference type="PANTHER" id="PTHR14084:SF0">
    <property type="entry name" value="KYNURENINASE"/>
    <property type="match status" value="1"/>
</dbReference>
<comment type="catalytic activity">
    <reaction evidence="5 6">
        <text>L-kynurenine + H2O = anthranilate + L-alanine + H(+)</text>
        <dbReference type="Rhea" id="RHEA:16813"/>
        <dbReference type="ChEBI" id="CHEBI:15377"/>
        <dbReference type="ChEBI" id="CHEBI:15378"/>
        <dbReference type="ChEBI" id="CHEBI:16567"/>
        <dbReference type="ChEBI" id="CHEBI:57959"/>
        <dbReference type="ChEBI" id="CHEBI:57972"/>
        <dbReference type="EC" id="3.7.1.3"/>
    </reaction>
</comment>
<dbReference type="GO" id="GO:0005737">
    <property type="term" value="C:cytoplasm"/>
    <property type="evidence" value="ECO:0000318"/>
    <property type="project" value="GO_Central"/>
</dbReference>
<name>A0A7M7N130_STRPU</name>
<feature type="binding site" evidence="5">
    <location>
        <begin position="193"/>
        <end position="196"/>
    </location>
    <ligand>
        <name>pyridoxal 5'-phosphate</name>
        <dbReference type="ChEBI" id="CHEBI:597326"/>
    </ligand>
</feature>
<feature type="modified residue" description="N6-(pyridoxal phosphate)lysine" evidence="5">
    <location>
        <position position="304"/>
    </location>
</feature>
<dbReference type="GO" id="GO:0034354">
    <property type="term" value="P:'de novo' NAD+ biosynthetic process from L-tryptophan"/>
    <property type="evidence" value="ECO:0007669"/>
    <property type="project" value="UniProtKB-UniRule"/>
</dbReference>
<dbReference type="FunFam" id="3.90.1150.10:FF:000203">
    <property type="entry name" value="Kynureninase"/>
    <property type="match status" value="1"/>
</dbReference>
<evidence type="ECO:0000313" key="8">
    <source>
        <dbReference type="EnsemblMetazoa" id="XP_030829576"/>
    </source>
</evidence>
<dbReference type="InParanoid" id="A0A7M7N130"/>
<evidence type="ECO:0000256" key="3">
    <source>
        <dbReference type="ARBA" id="ARBA00022801"/>
    </source>
</evidence>
<dbReference type="OrthoDB" id="5978656at2759"/>
<keyword evidence="9" id="KW-1185">Reference proteome</keyword>
<dbReference type="NCBIfam" id="TIGR01814">
    <property type="entry name" value="kynureninase"/>
    <property type="match status" value="1"/>
</dbReference>
<comment type="cofactor">
    <cofactor evidence="5 6">
        <name>pyridoxal 5'-phosphate</name>
        <dbReference type="ChEBI" id="CHEBI:597326"/>
    </cofactor>
</comment>
<gene>
    <name evidence="5" type="primary">KYNU</name>
</gene>
<dbReference type="Pfam" id="PF22580">
    <property type="entry name" value="KYNU_C"/>
    <property type="match status" value="1"/>
</dbReference>
<keyword evidence="4 5" id="KW-0663">Pyridoxal phosphate</keyword>
<dbReference type="Proteomes" id="UP000007110">
    <property type="component" value="Unassembled WGS sequence"/>
</dbReference>
<dbReference type="SUPFAM" id="SSF53383">
    <property type="entry name" value="PLP-dependent transferases"/>
    <property type="match status" value="1"/>
</dbReference>
<dbReference type="InterPro" id="IPR015422">
    <property type="entry name" value="PyrdxlP-dep_Trfase_small"/>
</dbReference>
<evidence type="ECO:0000256" key="5">
    <source>
        <dbReference type="HAMAP-Rule" id="MF_03017"/>
    </source>
</evidence>
<comment type="function">
    <text evidence="5 6">Catalyzes the cleavage of L-kynurenine (L-Kyn) and L-3-hydroxykynurenine (L-3OHKyn) into anthranilic acid (AA) and 3-hydroxyanthranilic acid (3-OHAA), respectively.</text>
</comment>
<evidence type="ECO:0000256" key="2">
    <source>
        <dbReference type="ARBA" id="ARBA00022642"/>
    </source>
</evidence>
<dbReference type="GO" id="GO:0019805">
    <property type="term" value="P:quinolinate biosynthetic process"/>
    <property type="evidence" value="ECO:0007669"/>
    <property type="project" value="UniProtKB-UniRule"/>
</dbReference>
<feature type="binding site" evidence="5">
    <location>
        <position position="281"/>
    </location>
    <ligand>
        <name>pyridoxal 5'-phosphate</name>
        <dbReference type="ChEBI" id="CHEBI:597326"/>
    </ligand>
</feature>
<dbReference type="OMA" id="LPGWNSH"/>
<evidence type="ECO:0000256" key="7">
    <source>
        <dbReference type="SAM" id="MobiDB-lite"/>
    </source>
</evidence>
<feature type="binding site" evidence="5">
    <location>
        <position position="333"/>
    </location>
    <ligand>
        <name>pyridoxal 5'-phosphate</name>
        <dbReference type="ChEBI" id="CHEBI:597326"/>
    </ligand>
</feature>
<dbReference type="InterPro" id="IPR015424">
    <property type="entry name" value="PyrdxlP-dep_Trfase"/>
</dbReference>
<comment type="catalytic activity">
    <reaction evidence="6">
        <text>3-hydroxy-L-kynurenine + H2O = 3-hydroxyanthranilate + L-alanine + H(+)</text>
        <dbReference type="Rhea" id="RHEA:25143"/>
        <dbReference type="ChEBI" id="CHEBI:15377"/>
        <dbReference type="ChEBI" id="CHEBI:15378"/>
        <dbReference type="ChEBI" id="CHEBI:36559"/>
        <dbReference type="ChEBI" id="CHEBI:57972"/>
        <dbReference type="ChEBI" id="CHEBI:58125"/>
        <dbReference type="EC" id="3.7.1.3"/>
    </reaction>
</comment>
<keyword evidence="1 5" id="KW-0963">Cytoplasm</keyword>
<dbReference type="GO" id="GO:0043420">
    <property type="term" value="P:anthranilate metabolic process"/>
    <property type="evidence" value="ECO:0000318"/>
    <property type="project" value="GO_Central"/>
</dbReference>
<protein>
    <recommendedName>
        <fullName evidence="5 6">Kynureninase</fullName>
        <ecNumber evidence="5 6">3.7.1.3</ecNumber>
    </recommendedName>
    <alternativeName>
        <fullName evidence="5">L-kynurenine hydrolase</fullName>
    </alternativeName>
</protein>
<feature type="binding site" evidence="5">
    <location>
        <position position="166"/>
    </location>
    <ligand>
        <name>pyridoxal 5'-phosphate</name>
        <dbReference type="ChEBI" id="CHEBI:597326"/>
    </ligand>
</feature>
<dbReference type="GO" id="GO:0097053">
    <property type="term" value="P:L-kynurenine catabolic process"/>
    <property type="evidence" value="ECO:0007669"/>
    <property type="project" value="UniProtKB-UniRule"/>
</dbReference>
<dbReference type="EC" id="3.7.1.3" evidence="5 6"/>
<dbReference type="FunFam" id="3.40.640.10:FF:000245">
    <property type="entry name" value="Kynureninase"/>
    <property type="match status" value="1"/>
</dbReference>
<dbReference type="PIRSF" id="PIRSF038800">
    <property type="entry name" value="KYNU"/>
    <property type="match status" value="1"/>
</dbReference>
<dbReference type="GO" id="GO:0030429">
    <property type="term" value="F:kynureninase activity"/>
    <property type="evidence" value="ECO:0000318"/>
    <property type="project" value="GO_Central"/>
</dbReference>
<feature type="binding site" evidence="5">
    <location>
        <position position="303"/>
    </location>
    <ligand>
        <name>pyridoxal 5'-phosphate</name>
        <dbReference type="ChEBI" id="CHEBI:597326"/>
    </ligand>
</feature>
<dbReference type="Gene3D" id="3.90.1150.10">
    <property type="entry name" value="Aspartate Aminotransferase, domain 1"/>
    <property type="match status" value="1"/>
</dbReference>
<dbReference type="InterPro" id="IPR010111">
    <property type="entry name" value="Kynureninase"/>
</dbReference>
<dbReference type="HAMAP" id="MF_01970">
    <property type="entry name" value="Kynureninase"/>
    <property type="match status" value="1"/>
</dbReference>